<dbReference type="EMBL" id="MGJN01000020">
    <property type="protein sequence ID" value="OGN06330.1"/>
    <property type="molecule type" value="Genomic_DNA"/>
</dbReference>
<dbReference type="SUPFAM" id="SSF103481">
    <property type="entry name" value="Multidrug resistance efflux transporter EmrE"/>
    <property type="match status" value="1"/>
</dbReference>
<accession>A0A1F8F173</accession>
<dbReference type="Proteomes" id="UP000176834">
    <property type="component" value="Unassembled WGS sequence"/>
</dbReference>
<evidence type="ECO:0008006" key="4">
    <source>
        <dbReference type="Google" id="ProtNLM"/>
    </source>
</evidence>
<protein>
    <recommendedName>
        <fullName evidence="4">EamA domain-containing protein</fullName>
    </recommendedName>
</protein>
<organism evidence="2 3">
    <name type="scientific">Candidatus Yanofskybacteria bacterium RIFCSPHIGHO2_02_FULL_38_22b</name>
    <dbReference type="NCBI Taxonomy" id="1802673"/>
    <lineage>
        <taxon>Bacteria</taxon>
        <taxon>Candidatus Yanofskyibacteriota</taxon>
    </lineage>
</organism>
<gene>
    <name evidence="2" type="ORF">A3B86_04430</name>
</gene>
<dbReference type="InterPro" id="IPR037185">
    <property type="entry name" value="EmrE-like"/>
</dbReference>
<keyword evidence="1" id="KW-0812">Transmembrane</keyword>
<sequence length="106" mass="11639">MHWLIFIGLLIVFEIIADVFSKEWSLSGRILFWTLALSGYIVANIFWLKAIRLGSGLGRGAVLFSVGSALAAMIIGVVFYKESIGKIELVGMTLGVVSIILILWHS</sequence>
<feature type="transmembrane region" description="Helical" evidence="1">
    <location>
        <begin position="31"/>
        <end position="48"/>
    </location>
</feature>
<name>A0A1F8F173_9BACT</name>
<comment type="caution">
    <text evidence="2">The sequence shown here is derived from an EMBL/GenBank/DDBJ whole genome shotgun (WGS) entry which is preliminary data.</text>
</comment>
<evidence type="ECO:0000256" key="1">
    <source>
        <dbReference type="SAM" id="Phobius"/>
    </source>
</evidence>
<feature type="transmembrane region" description="Helical" evidence="1">
    <location>
        <begin position="60"/>
        <end position="80"/>
    </location>
</feature>
<evidence type="ECO:0000313" key="3">
    <source>
        <dbReference type="Proteomes" id="UP000176834"/>
    </source>
</evidence>
<reference evidence="2 3" key="1">
    <citation type="journal article" date="2016" name="Nat. Commun.">
        <title>Thousands of microbial genomes shed light on interconnected biogeochemical processes in an aquifer system.</title>
        <authorList>
            <person name="Anantharaman K."/>
            <person name="Brown C.T."/>
            <person name="Hug L.A."/>
            <person name="Sharon I."/>
            <person name="Castelle C.J."/>
            <person name="Probst A.J."/>
            <person name="Thomas B.C."/>
            <person name="Singh A."/>
            <person name="Wilkins M.J."/>
            <person name="Karaoz U."/>
            <person name="Brodie E.L."/>
            <person name="Williams K.H."/>
            <person name="Hubbard S.S."/>
            <person name="Banfield J.F."/>
        </authorList>
    </citation>
    <scope>NUCLEOTIDE SEQUENCE [LARGE SCALE GENOMIC DNA]</scope>
</reference>
<feature type="transmembrane region" description="Helical" evidence="1">
    <location>
        <begin position="86"/>
        <end position="104"/>
    </location>
</feature>
<evidence type="ECO:0000313" key="2">
    <source>
        <dbReference type="EMBL" id="OGN06330.1"/>
    </source>
</evidence>
<dbReference type="Gene3D" id="1.10.3730.20">
    <property type="match status" value="1"/>
</dbReference>
<keyword evidence="1" id="KW-1133">Transmembrane helix</keyword>
<proteinExistence type="predicted"/>
<keyword evidence="1" id="KW-0472">Membrane</keyword>
<dbReference type="AlphaFoldDB" id="A0A1F8F173"/>